<sequence length="204" mass="24197">MIKNIIFDFGDIFINLDKPATVRLLSEKFGNFTVTDEMMKINEDYEKGLITSFQFVDYYNSIFPDAQKSELMKAWNAILLDFPEYRLKFIENLASKNKYRLFLLSNTNEIHIHYVKESMTSLRFNRFKKCFEKFYLSYEINLRKPDTEIYKFVLSQNNLKADECLFIDDTPENTLSASQLGIKTWTLIPGEQDIVNIFNQNFNF</sequence>
<reference evidence="1" key="1">
    <citation type="submission" date="2022-03" db="EMBL/GenBank/DDBJ databases">
        <title>Description of Abyssus ytuae gen. nov., sp. nov., a novel member of the family Flavobacteriaceae isolated from the sediment of Mariana Trench.</title>
        <authorList>
            <person name="Zhang J."/>
            <person name="Xu X."/>
        </authorList>
    </citation>
    <scope>NUCLEOTIDE SEQUENCE</scope>
    <source>
        <strain evidence="1">MT3330</strain>
    </source>
</reference>
<dbReference type="InterPro" id="IPR036412">
    <property type="entry name" value="HAD-like_sf"/>
</dbReference>
<protein>
    <submittedName>
        <fullName evidence="1">HAD family phosphatase</fullName>
    </submittedName>
</protein>
<dbReference type="InterPro" id="IPR006439">
    <property type="entry name" value="HAD-SF_hydro_IA"/>
</dbReference>
<proteinExistence type="predicted"/>
<dbReference type="InterPro" id="IPR041492">
    <property type="entry name" value="HAD_2"/>
</dbReference>
<evidence type="ECO:0000313" key="2">
    <source>
        <dbReference type="Proteomes" id="UP000831290"/>
    </source>
</evidence>
<organism evidence="1 2">
    <name type="scientific">Abyssalbus ytuae</name>
    <dbReference type="NCBI Taxonomy" id="2926907"/>
    <lineage>
        <taxon>Bacteria</taxon>
        <taxon>Pseudomonadati</taxon>
        <taxon>Bacteroidota</taxon>
        <taxon>Flavobacteriia</taxon>
        <taxon>Flavobacteriales</taxon>
        <taxon>Flavobacteriaceae</taxon>
        <taxon>Abyssalbus</taxon>
    </lineage>
</organism>
<dbReference type="EMBL" id="CP094358">
    <property type="protein sequence ID" value="UOB17691.1"/>
    <property type="molecule type" value="Genomic_DNA"/>
</dbReference>
<dbReference type="PANTHER" id="PTHR43611">
    <property type="entry name" value="ALPHA-D-GLUCOSE 1-PHOSPHATE PHOSPHATASE"/>
    <property type="match status" value="1"/>
</dbReference>
<accession>A0A9E7A0W0</accession>
<dbReference type="Proteomes" id="UP000831290">
    <property type="component" value="Chromosome"/>
</dbReference>
<evidence type="ECO:0000313" key="1">
    <source>
        <dbReference type="EMBL" id="UOB17691.1"/>
    </source>
</evidence>
<dbReference type="PANTHER" id="PTHR43611:SF3">
    <property type="entry name" value="FLAVIN MONONUCLEOTIDE HYDROLASE 1, CHLOROPLATIC"/>
    <property type="match status" value="1"/>
</dbReference>
<dbReference type="RefSeq" id="WP_255843340.1">
    <property type="nucleotide sequence ID" value="NZ_CP094358.1"/>
</dbReference>
<dbReference type="KEGG" id="fbm:MQE35_18360"/>
<dbReference type="Gene3D" id="3.40.50.1000">
    <property type="entry name" value="HAD superfamily/HAD-like"/>
    <property type="match status" value="1"/>
</dbReference>
<dbReference type="SFLD" id="SFLDG01129">
    <property type="entry name" value="C1.5:_HAD__Beta-PGM__Phosphata"/>
    <property type="match status" value="1"/>
</dbReference>
<gene>
    <name evidence="1" type="ORF">MQE35_18360</name>
</gene>
<dbReference type="InterPro" id="IPR023198">
    <property type="entry name" value="PGP-like_dom2"/>
</dbReference>
<dbReference type="InterPro" id="IPR023214">
    <property type="entry name" value="HAD_sf"/>
</dbReference>
<dbReference type="SFLD" id="SFLDS00003">
    <property type="entry name" value="Haloacid_Dehalogenase"/>
    <property type="match status" value="1"/>
</dbReference>
<dbReference type="NCBIfam" id="TIGR01509">
    <property type="entry name" value="HAD-SF-IA-v3"/>
    <property type="match status" value="1"/>
</dbReference>
<dbReference type="Gene3D" id="1.10.150.240">
    <property type="entry name" value="Putative phosphatase, domain 2"/>
    <property type="match status" value="1"/>
</dbReference>
<keyword evidence="2" id="KW-1185">Reference proteome</keyword>
<name>A0A9E7A0W0_9FLAO</name>
<dbReference type="AlphaFoldDB" id="A0A9E7A0W0"/>
<dbReference type="CDD" id="cd02603">
    <property type="entry name" value="HAD_sEH-N_like"/>
    <property type="match status" value="1"/>
</dbReference>
<dbReference type="Pfam" id="PF13419">
    <property type="entry name" value="HAD_2"/>
    <property type="match status" value="1"/>
</dbReference>
<dbReference type="SUPFAM" id="SSF56784">
    <property type="entry name" value="HAD-like"/>
    <property type="match status" value="1"/>
</dbReference>